<feature type="domain" description="Deoxynucleoside kinase" evidence="4">
    <location>
        <begin position="43"/>
        <end position="270"/>
    </location>
</feature>
<keyword evidence="3" id="KW-0067">ATP-binding</keyword>
<dbReference type="Pfam" id="PF01712">
    <property type="entry name" value="dNK"/>
    <property type="match status" value="1"/>
</dbReference>
<dbReference type="GeneTree" id="ENSGT00940000158005"/>
<dbReference type="SUPFAM" id="SSF52540">
    <property type="entry name" value="P-loop containing nucleoside triphosphate hydrolases"/>
    <property type="match status" value="1"/>
</dbReference>
<keyword evidence="6" id="KW-1185">Reference proteome</keyword>
<dbReference type="GO" id="GO:0005524">
    <property type="term" value="F:ATP binding"/>
    <property type="evidence" value="ECO:0007669"/>
    <property type="project" value="UniProtKB-KW"/>
</dbReference>
<dbReference type="InterPro" id="IPR002624">
    <property type="entry name" value="DCK/DGK"/>
</dbReference>
<feature type="binding site" evidence="3">
    <location>
        <begin position="203"/>
        <end position="207"/>
    </location>
    <ligand>
        <name>ATP</name>
        <dbReference type="ChEBI" id="CHEBI:30616"/>
    </ligand>
</feature>
<dbReference type="EMBL" id="AYCK01016800">
    <property type="status" value="NOT_ANNOTATED_CDS"/>
    <property type="molecule type" value="Genomic_DNA"/>
</dbReference>
<dbReference type="GO" id="GO:0005739">
    <property type="term" value="C:mitochondrion"/>
    <property type="evidence" value="ECO:0007669"/>
    <property type="project" value="TreeGrafter"/>
</dbReference>
<reference evidence="6" key="1">
    <citation type="submission" date="2013-10" db="EMBL/GenBank/DDBJ databases">
        <authorList>
            <person name="Schartl M."/>
            <person name="Warren W."/>
        </authorList>
    </citation>
    <scope>NUCLEOTIDE SEQUENCE [LARGE SCALE GENOMIC DNA]</scope>
    <source>
        <strain evidence="6">female</strain>
    </source>
</reference>
<dbReference type="PIRSF" id="PIRSF000705">
    <property type="entry name" value="DNK"/>
    <property type="match status" value="1"/>
</dbReference>
<evidence type="ECO:0000256" key="1">
    <source>
        <dbReference type="ARBA" id="ARBA00007420"/>
    </source>
</evidence>
<dbReference type="Gene3D" id="3.40.50.300">
    <property type="entry name" value="P-loop containing nucleotide triphosphate hydrolases"/>
    <property type="match status" value="1"/>
</dbReference>
<sequence length="272" mass="31245">MIIIRLFFSGFKAFFRFLNKTTREDRVATGKLMRSGDSRRTVICVEGNIASGKTTCLDYFSNTSNIQVLTEPVSARQNTKHGTSKTCLCMSSLSLQALMYQDPQRWGISLQTYIQLTMLDKHLSATVSSLLAGSRQTAPVTMMERSIFSAKHIFVENLYRSGKMLEVDYIILNEWFDWITTNVSLPVNLIVYLQTSPQTCYERLKQRCREEEMVIPLEYLEFIHQLHEDWLIKGTSAPVPAPVLVIPADYDLQKMLHKYEEHREKILAATNS</sequence>
<feature type="binding site" evidence="3">
    <location>
        <begin position="47"/>
        <end position="55"/>
    </location>
    <ligand>
        <name>ATP</name>
        <dbReference type="ChEBI" id="CHEBI:30616"/>
    </ligand>
</feature>
<evidence type="ECO:0000259" key="4">
    <source>
        <dbReference type="Pfam" id="PF01712"/>
    </source>
</evidence>
<name>A0A096LS56_POEFO</name>
<evidence type="ECO:0000313" key="6">
    <source>
        <dbReference type="Proteomes" id="UP000028760"/>
    </source>
</evidence>
<accession>A0A096LS56</accession>
<evidence type="ECO:0000313" key="5">
    <source>
        <dbReference type="Ensembl" id="ENSPFOP00000021997.1"/>
    </source>
</evidence>
<proteinExistence type="inferred from homology"/>
<organism evidence="5 6">
    <name type="scientific">Poecilia formosa</name>
    <name type="common">Amazon molly</name>
    <name type="synonym">Limia formosa</name>
    <dbReference type="NCBI Taxonomy" id="48698"/>
    <lineage>
        <taxon>Eukaryota</taxon>
        <taxon>Metazoa</taxon>
        <taxon>Chordata</taxon>
        <taxon>Craniata</taxon>
        <taxon>Vertebrata</taxon>
        <taxon>Euteleostomi</taxon>
        <taxon>Actinopterygii</taxon>
        <taxon>Neopterygii</taxon>
        <taxon>Teleostei</taxon>
        <taxon>Neoteleostei</taxon>
        <taxon>Acanthomorphata</taxon>
        <taxon>Ovalentaria</taxon>
        <taxon>Atherinomorphae</taxon>
        <taxon>Cyprinodontiformes</taxon>
        <taxon>Poeciliidae</taxon>
        <taxon>Poeciliinae</taxon>
        <taxon>Poecilia</taxon>
    </lineage>
</organism>
<evidence type="ECO:0000256" key="2">
    <source>
        <dbReference type="PIRSR" id="PIRSR000705-1"/>
    </source>
</evidence>
<comment type="similarity">
    <text evidence="1">Belongs to the DCK/DGK family.</text>
</comment>
<keyword evidence="3" id="KW-0547">Nucleotide-binding</keyword>
<dbReference type="GO" id="GO:0019136">
    <property type="term" value="F:deoxynucleoside kinase activity"/>
    <property type="evidence" value="ECO:0007669"/>
    <property type="project" value="InterPro"/>
</dbReference>
<dbReference type="PANTHER" id="PTHR10513:SF24">
    <property type="entry name" value="THYMIDINE KINASE 2, MITOCHONDRIAL"/>
    <property type="match status" value="1"/>
</dbReference>
<dbReference type="InterPro" id="IPR050566">
    <property type="entry name" value="Deoxyribonucleoside_kinase"/>
</dbReference>
<dbReference type="AlphaFoldDB" id="A0A096LS56"/>
<dbReference type="Proteomes" id="UP000028760">
    <property type="component" value="Unassembled WGS sequence"/>
</dbReference>
<reference evidence="5" key="3">
    <citation type="submission" date="2025-09" db="UniProtKB">
        <authorList>
            <consortium name="Ensembl"/>
        </authorList>
    </citation>
    <scope>IDENTIFICATION</scope>
</reference>
<feature type="active site" description="Proton acceptor" evidence="2">
    <location>
        <position position="144"/>
    </location>
</feature>
<dbReference type="PANTHER" id="PTHR10513">
    <property type="entry name" value="DEOXYNUCLEOSIDE KINASE"/>
    <property type="match status" value="1"/>
</dbReference>
<reference evidence="5" key="2">
    <citation type="submission" date="2025-08" db="UniProtKB">
        <authorList>
            <consortium name="Ensembl"/>
        </authorList>
    </citation>
    <scope>IDENTIFICATION</scope>
</reference>
<dbReference type="InterPro" id="IPR027417">
    <property type="entry name" value="P-loop_NTPase"/>
</dbReference>
<dbReference type="CDD" id="cd01673">
    <property type="entry name" value="dNK"/>
    <property type="match status" value="1"/>
</dbReference>
<dbReference type="InterPro" id="IPR031314">
    <property type="entry name" value="DNK_dom"/>
</dbReference>
<dbReference type="Ensembl" id="ENSPFOT00000025595.1">
    <property type="protein sequence ID" value="ENSPFOP00000021997.1"/>
    <property type="gene ID" value="ENSPFOG00000014527.2"/>
</dbReference>
<evidence type="ECO:0000256" key="3">
    <source>
        <dbReference type="PIRSR" id="PIRSR000705-3"/>
    </source>
</evidence>
<protein>
    <submittedName>
        <fullName evidence="5">Thymidine kinase 2</fullName>
    </submittedName>
</protein>